<evidence type="ECO:0000259" key="2">
    <source>
        <dbReference type="Pfam" id="PF00296"/>
    </source>
</evidence>
<keyword evidence="4" id="KW-1185">Reference proteome</keyword>
<evidence type="ECO:0000313" key="4">
    <source>
        <dbReference type="Proteomes" id="UP000279275"/>
    </source>
</evidence>
<organism evidence="3 4">
    <name type="scientific">Nocardia stercoris</name>
    <dbReference type="NCBI Taxonomy" id="2483361"/>
    <lineage>
        <taxon>Bacteria</taxon>
        <taxon>Bacillati</taxon>
        <taxon>Actinomycetota</taxon>
        <taxon>Actinomycetes</taxon>
        <taxon>Mycobacteriales</taxon>
        <taxon>Nocardiaceae</taxon>
        <taxon>Nocardia</taxon>
    </lineage>
</organism>
<name>A0A3M2KSZ1_9NOCA</name>
<dbReference type="Pfam" id="PF00296">
    <property type="entry name" value="Bac_luciferase"/>
    <property type="match status" value="1"/>
</dbReference>
<reference evidence="3 4" key="1">
    <citation type="submission" date="2018-10" db="EMBL/GenBank/DDBJ databases">
        <title>Isolation from cow dung.</title>
        <authorList>
            <person name="Ling L."/>
        </authorList>
    </citation>
    <scope>NUCLEOTIDE SEQUENCE [LARGE SCALE GENOMIC DNA]</scope>
    <source>
        <strain evidence="3 4">NEAU-LL90</strain>
    </source>
</reference>
<feature type="compositionally biased region" description="Basic and acidic residues" evidence="1">
    <location>
        <begin position="7"/>
        <end position="25"/>
    </location>
</feature>
<evidence type="ECO:0000313" key="3">
    <source>
        <dbReference type="EMBL" id="RMI28569.1"/>
    </source>
</evidence>
<dbReference type="GO" id="GO:0016705">
    <property type="term" value="F:oxidoreductase activity, acting on paired donors, with incorporation or reduction of molecular oxygen"/>
    <property type="evidence" value="ECO:0007669"/>
    <property type="project" value="InterPro"/>
</dbReference>
<evidence type="ECO:0000256" key="1">
    <source>
        <dbReference type="SAM" id="MobiDB-lite"/>
    </source>
</evidence>
<proteinExistence type="predicted"/>
<dbReference type="AlphaFoldDB" id="A0A3M2KSZ1"/>
<dbReference type="Proteomes" id="UP000279275">
    <property type="component" value="Unassembled WGS sequence"/>
</dbReference>
<dbReference type="EMBL" id="RFFH01000020">
    <property type="protein sequence ID" value="RMI28569.1"/>
    <property type="molecule type" value="Genomic_DNA"/>
</dbReference>
<dbReference type="SUPFAM" id="SSF51679">
    <property type="entry name" value="Bacterial luciferase-like"/>
    <property type="match status" value="1"/>
</dbReference>
<feature type="region of interest" description="Disordered" evidence="1">
    <location>
        <begin position="1"/>
        <end position="27"/>
    </location>
</feature>
<dbReference type="Gene3D" id="3.20.20.30">
    <property type="entry name" value="Luciferase-like domain"/>
    <property type="match status" value="1"/>
</dbReference>
<sequence>MTTPSDARTRQPEPVHRADRTHATKESIPVTHIVLPGAASAPPPVRLPRFLTDLRPPPQAPELASARAADLAGVTGVLVPFDPDGPESLVTAAALLRATRHIEVVAGFRTGLATPQYTAKLSASLQRFSGGRLGWHLDADDPGRAEFVAVAREFWTSPDGLPKPLSDTPFPNVYVGGVDGRGSAGFVEVGHDPGEVYRLAEQEAAHAR</sequence>
<dbReference type="InterPro" id="IPR036661">
    <property type="entry name" value="Luciferase-like_sf"/>
</dbReference>
<gene>
    <name evidence="3" type="ORF">EBN03_29600</name>
</gene>
<dbReference type="InterPro" id="IPR011251">
    <property type="entry name" value="Luciferase-like_dom"/>
</dbReference>
<comment type="caution">
    <text evidence="3">The sequence shown here is derived from an EMBL/GenBank/DDBJ whole genome shotgun (WGS) entry which is preliminary data.</text>
</comment>
<accession>A0A3M2KSZ1</accession>
<feature type="domain" description="Luciferase-like" evidence="2">
    <location>
        <begin position="62"/>
        <end position="137"/>
    </location>
</feature>
<protein>
    <submittedName>
        <fullName evidence="3">LLM class flavin-dependent oxidoreductase</fullName>
    </submittedName>
</protein>